<dbReference type="InterPro" id="IPR027417">
    <property type="entry name" value="P-loop_NTPase"/>
</dbReference>
<dbReference type="InterPro" id="IPR050107">
    <property type="entry name" value="ABC_carbohydrate_import_ATPase"/>
</dbReference>
<evidence type="ECO:0000256" key="6">
    <source>
        <dbReference type="ARBA" id="ARBA00022737"/>
    </source>
</evidence>
<dbReference type="PANTHER" id="PTHR43790">
    <property type="entry name" value="CARBOHYDRATE TRANSPORT ATP-BINDING PROTEIN MG119-RELATED"/>
    <property type="match status" value="1"/>
</dbReference>
<dbReference type="InterPro" id="IPR017871">
    <property type="entry name" value="ABC_transporter-like_CS"/>
</dbReference>
<accession>A0A7W6IRU8</accession>
<gene>
    <name evidence="12" type="ORF">GGR20_003606</name>
</gene>
<dbReference type="GO" id="GO:0016887">
    <property type="term" value="F:ATP hydrolysis activity"/>
    <property type="evidence" value="ECO:0007669"/>
    <property type="project" value="InterPro"/>
</dbReference>
<evidence type="ECO:0000313" key="12">
    <source>
        <dbReference type="EMBL" id="MBB4053935.1"/>
    </source>
</evidence>
<dbReference type="CDD" id="cd03216">
    <property type="entry name" value="ABC_Carb_Monos_I"/>
    <property type="match status" value="1"/>
</dbReference>
<comment type="subcellular location">
    <subcellularLocation>
        <location evidence="1">Cell membrane</location>
        <topology evidence="1">Peripheral membrane protein</topology>
    </subcellularLocation>
</comment>
<evidence type="ECO:0000313" key="13">
    <source>
        <dbReference type="Proteomes" id="UP000547011"/>
    </source>
</evidence>
<evidence type="ECO:0000256" key="5">
    <source>
        <dbReference type="ARBA" id="ARBA00022597"/>
    </source>
</evidence>
<keyword evidence="8 12" id="KW-0067">ATP-binding</keyword>
<keyword evidence="3" id="KW-0813">Transport</keyword>
<organism evidence="12 13">
    <name type="scientific">Devosia subaequoris</name>
    <dbReference type="NCBI Taxonomy" id="395930"/>
    <lineage>
        <taxon>Bacteria</taxon>
        <taxon>Pseudomonadati</taxon>
        <taxon>Pseudomonadota</taxon>
        <taxon>Alphaproteobacteria</taxon>
        <taxon>Hyphomicrobiales</taxon>
        <taxon>Devosiaceae</taxon>
        <taxon>Devosia</taxon>
    </lineage>
</organism>
<evidence type="ECO:0000256" key="7">
    <source>
        <dbReference type="ARBA" id="ARBA00022741"/>
    </source>
</evidence>
<dbReference type="PROSITE" id="PS50893">
    <property type="entry name" value="ABC_TRANSPORTER_2"/>
    <property type="match status" value="2"/>
</dbReference>
<dbReference type="InterPro" id="IPR003439">
    <property type="entry name" value="ABC_transporter-like_ATP-bd"/>
</dbReference>
<comment type="caution">
    <text evidence="12">The sequence shown here is derived from an EMBL/GenBank/DDBJ whole genome shotgun (WGS) entry which is preliminary data.</text>
</comment>
<keyword evidence="4" id="KW-1003">Cell membrane</keyword>
<feature type="domain" description="ABC transporter" evidence="11">
    <location>
        <begin position="10"/>
        <end position="246"/>
    </location>
</feature>
<dbReference type="GO" id="GO:0005886">
    <property type="term" value="C:plasma membrane"/>
    <property type="evidence" value="ECO:0007669"/>
    <property type="project" value="UniProtKB-SubCell"/>
</dbReference>
<dbReference type="FunFam" id="3.40.50.300:FF:000127">
    <property type="entry name" value="Ribose import ATP-binding protein RbsA"/>
    <property type="match status" value="1"/>
</dbReference>
<evidence type="ECO:0000256" key="8">
    <source>
        <dbReference type="ARBA" id="ARBA00022840"/>
    </source>
</evidence>
<reference evidence="12 13" key="1">
    <citation type="submission" date="2020-08" db="EMBL/GenBank/DDBJ databases">
        <title>Genomic Encyclopedia of Type Strains, Phase IV (KMG-IV): sequencing the most valuable type-strain genomes for metagenomic binning, comparative biology and taxonomic classification.</title>
        <authorList>
            <person name="Goeker M."/>
        </authorList>
    </citation>
    <scope>NUCLEOTIDE SEQUENCE [LARGE SCALE GENOMIC DNA]</scope>
    <source>
        <strain evidence="12 13">DSM 23447</strain>
    </source>
</reference>
<proteinExistence type="inferred from homology"/>
<dbReference type="SUPFAM" id="SSF52540">
    <property type="entry name" value="P-loop containing nucleoside triphosphate hydrolases"/>
    <property type="match status" value="2"/>
</dbReference>
<dbReference type="Proteomes" id="UP000547011">
    <property type="component" value="Unassembled WGS sequence"/>
</dbReference>
<dbReference type="EMBL" id="JACIEW010000013">
    <property type="protein sequence ID" value="MBB4053935.1"/>
    <property type="molecule type" value="Genomic_DNA"/>
</dbReference>
<dbReference type="Pfam" id="PF00005">
    <property type="entry name" value="ABC_tran"/>
    <property type="match status" value="2"/>
</dbReference>
<evidence type="ECO:0000256" key="3">
    <source>
        <dbReference type="ARBA" id="ARBA00022448"/>
    </source>
</evidence>
<evidence type="ECO:0000259" key="11">
    <source>
        <dbReference type="PROSITE" id="PS50893"/>
    </source>
</evidence>
<dbReference type="PANTHER" id="PTHR43790:SF4">
    <property type="entry name" value="GUANOSINE IMPORT ATP-BINDING PROTEIN NUPO"/>
    <property type="match status" value="1"/>
</dbReference>
<evidence type="ECO:0000256" key="1">
    <source>
        <dbReference type="ARBA" id="ARBA00004202"/>
    </source>
</evidence>
<evidence type="ECO:0000256" key="9">
    <source>
        <dbReference type="ARBA" id="ARBA00022967"/>
    </source>
</evidence>
<dbReference type="GO" id="GO:0005524">
    <property type="term" value="F:ATP binding"/>
    <property type="evidence" value="ECO:0007669"/>
    <property type="project" value="UniProtKB-KW"/>
</dbReference>
<keyword evidence="10" id="KW-0472">Membrane</keyword>
<comment type="similarity">
    <text evidence="2">Belongs to the ABC transporter superfamily.</text>
</comment>
<keyword evidence="9" id="KW-1278">Translocase</keyword>
<evidence type="ECO:0000256" key="4">
    <source>
        <dbReference type="ARBA" id="ARBA00022475"/>
    </source>
</evidence>
<keyword evidence="13" id="KW-1185">Reference proteome</keyword>
<dbReference type="InterPro" id="IPR003593">
    <property type="entry name" value="AAA+_ATPase"/>
</dbReference>
<evidence type="ECO:0000256" key="2">
    <source>
        <dbReference type="ARBA" id="ARBA00005417"/>
    </source>
</evidence>
<dbReference type="SMART" id="SM00382">
    <property type="entry name" value="AAA"/>
    <property type="match status" value="2"/>
</dbReference>
<protein>
    <submittedName>
        <fullName evidence="12">Simple sugar transport system ATP-binding protein</fullName>
    </submittedName>
</protein>
<dbReference type="RefSeq" id="WP_183312683.1">
    <property type="nucleotide sequence ID" value="NZ_JACIEW010000013.1"/>
</dbReference>
<name>A0A7W6IRU8_9HYPH</name>
<keyword evidence="7" id="KW-0547">Nucleotide-binding</keyword>
<keyword evidence="6" id="KW-0677">Repeat</keyword>
<dbReference type="Gene3D" id="3.40.50.300">
    <property type="entry name" value="P-loop containing nucleotide triphosphate hydrolases"/>
    <property type="match status" value="2"/>
</dbReference>
<keyword evidence="5 12" id="KW-0762">Sugar transport</keyword>
<evidence type="ECO:0000256" key="10">
    <source>
        <dbReference type="ARBA" id="ARBA00023136"/>
    </source>
</evidence>
<dbReference type="AlphaFoldDB" id="A0A7W6IRU8"/>
<dbReference type="PROSITE" id="PS00211">
    <property type="entry name" value="ABC_TRANSPORTER_1"/>
    <property type="match status" value="1"/>
</dbReference>
<dbReference type="CDD" id="cd03215">
    <property type="entry name" value="ABC_Carb_Monos_II"/>
    <property type="match status" value="1"/>
</dbReference>
<sequence length="523" mass="56357">MASDTSKHVVEMRNIVKRFGNFTAIHNANITIGRGEIHALVGENGAGKSTLMNVLYGLLPRTEGDVLLRGKSVHFSTPNDAIAQGIGMVHQHFKLAPSFTVAENIVLGAEPTLAMGRLNMRRAETETGELSKRFGLDLDPRAMVGSLSVGLRQRVEILKTLYRKAEVLVFDEPTAVLTPQETRELFATMRQLAQSGHSIIFITHKLREVLAVSDRISVMKQGEIVATIDNKDVTAQEIASLMVGRSVLLRVAKDEAKPGGRTMLNIRNLTALGERGENAVHKLSLSVRSGEIVGLAGVQGNGQDELVECIAGLRQPAGGKIEICDKPLGATPADNRALGLAYVPADRGGVGLSLQSSIWENMTVGHLPKFKRGQFLSIGDARARADELIKRYDVRGATLDKAAGSLSGGNQQKVQIARELSREDGSLIIAEQPSQGVDIGAIESIHRILVEMRDAGKAVFVISADLDEIFSISDRILVIYRGQIVADLKASDATQEEVGRYMGGLETPIVDTGASVKEPARVC</sequence>
<feature type="domain" description="ABC transporter" evidence="11">
    <location>
        <begin position="264"/>
        <end position="506"/>
    </location>
</feature>